<dbReference type="Pfam" id="PF03073">
    <property type="entry name" value="TspO_MBR"/>
    <property type="match status" value="1"/>
</dbReference>
<proteinExistence type="inferred from homology"/>
<name>A0ABV8PZL2_9BACT</name>
<keyword evidence="5 6" id="KW-0472">Membrane</keyword>
<evidence type="ECO:0000256" key="2">
    <source>
        <dbReference type="ARBA" id="ARBA00007524"/>
    </source>
</evidence>
<feature type="transmembrane region" description="Helical" evidence="6">
    <location>
        <begin position="132"/>
        <end position="156"/>
    </location>
</feature>
<comment type="caution">
    <text evidence="7">The sequence shown here is derived from an EMBL/GenBank/DDBJ whole genome shotgun (WGS) entry which is preliminary data.</text>
</comment>
<accession>A0ABV8PZL2</accession>
<sequence length="158" mass="18162">MERSNIIKAINSIALTVGLGAASGYVTVREIPTWYATLNKPSFNPPNYLFGPVWTILYILMGISVYLIWKLPPSPHRKKAINLYLLQFVLNLAWSIIFFNQHQIFLALIEIIVMWFGILLTIFAFSKFSKLAAWLLVPYISWVSFAIILNTAIWLLNR</sequence>
<keyword evidence="3 6" id="KW-0812">Transmembrane</keyword>
<dbReference type="PIRSF" id="PIRSF005859">
    <property type="entry name" value="PBR"/>
    <property type="match status" value="1"/>
</dbReference>
<dbReference type="RefSeq" id="WP_379014638.1">
    <property type="nucleotide sequence ID" value="NZ_JBHSDC010000024.1"/>
</dbReference>
<comment type="subcellular location">
    <subcellularLocation>
        <location evidence="1">Membrane</location>
        <topology evidence="1">Multi-pass membrane protein</topology>
    </subcellularLocation>
</comment>
<keyword evidence="4 6" id="KW-1133">Transmembrane helix</keyword>
<evidence type="ECO:0000313" key="8">
    <source>
        <dbReference type="Proteomes" id="UP001595906"/>
    </source>
</evidence>
<dbReference type="Gene3D" id="1.20.1260.100">
    <property type="entry name" value="TspO/MBR protein"/>
    <property type="match status" value="1"/>
</dbReference>
<organism evidence="7 8">
    <name type="scientific">Parasediminibacterium paludis</name>
    <dbReference type="NCBI Taxonomy" id="908966"/>
    <lineage>
        <taxon>Bacteria</taxon>
        <taxon>Pseudomonadati</taxon>
        <taxon>Bacteroidota</taxon>
        <taxon>Chitinophagia</taxon>
        <taxon>Chitinophagales</taxon>
        <taxon>Chitinophagaceae</taxon>
        <taxon>Parasediminibacterium</taxon>
    </lineage>
</organism>
<feature type="transmembrane region" description="Helical" evidence="6">
    <location>
        <begin position="9"/>
        <end position="28"/>
    </location>
</feature>
<dbReference type="PANTHER" id="PTHR10057:SF0">
    <property type="entry name" value="TRANSLOCATOR PROTEIN"/>
    <property type="match status" value="1"/>
</dbReference>
<evidence type="ECO:0000256" key="1">
    <source>
        <dbReference type="ARBA" id="ARBA00004141"/>
    </source>
</evidence>
<keyword evidence="8" id="KW-1185">Reference proteome</keyword>
<comment type="similarity">
    <text evidence="2">Belongs to the TspO/BZRP family.</text>
</comment>
<dbReference type="Proteomes" id="UP001595906">
    <property type="component" value="Unassembled WGS sequence"/>
</dbReference>
<dbReference type="CDD" id="cd15904">
    <property type="entry name" value="TSPO_MBR"/>
    <property type="match status" value="1"/>
</dbReference>
<evidence type="ECO:0000256" key="5">
    <source>
        <dbReference type="ARBA" id="ARBA00023136"/>
    </source>
</evidence>
<feature type="transmembrane region" description="Helical" evidence="6">
    <location>
        <begin position="105"/>
        <end position="125"/>
    </location>
</feature>
<dbReference type="PANTHER" id="PTHR10057">
    <property type="entry name" value="PERIPHERAL-TYPE BENZODIAZEPINE RECEPTOR"/>
    <property type="match status" value="1"/>
</dbReference>
<feature type="transmembrane region" description="Helical" evidence="6">
    <location>
        <begin position="81"/>
        <end position="99"/>
    </location>
</feature>
<reference evidence="8" key="1">
    <citation type="journal article" date="2019" name="Int. J. Syst. Evol. Microbiol.">
        <title>The Global Catalogue of Microorganisms (GCM) 10K type strain sequencing project: providing services to taxonomists for standard genome sequencing and annotation.</title>
        <authorList>
            <consortium name="The Broad Institute Genomics Platform"/>
            <consortium name="The Broad Institute Genome Sequencing Center for Infectious Disease"/>
            <person name="Wu L."/>
            <person name="Ma J."/>
        </authorList>
    </citation>
    <scope>NUCLEOTIDE SEQUENCE [LARGE SCALE GENOMIC DNA]</scope>
    <source>
        <strain evidence="8">CECT 8010</strain>
    </source>
</reference>
<evidence type="ECO:0000256" key="3">
    <source>
        <dbReference type="ARBA" id="ARBA00022692"/>
    </source>
</evidence>
<protein>
    <submittedName>
        <fullName evidence="7">TspO/MBR family protein</fullName>
    </submittedName>
</protein>
<feature type="transmembrane region" description="Helical" evidence="6">
    <location>
        <begin position="48"/>
        <end position="69"/>
    </location>
</feature>
<evidence type="ECO:0000313" key="7">
    <source>
        <dbReference type="EMBL" id="MFC4232685.1"/>
    </source>
</evidence>
<dbReference type="InterPro" id="IPR038330">
    <property type="entry name" value="TspO/MBR-related_sf"/>
</dbReference>
<gene>
    <name evidence="7" type="ORF">ACFOW1_12350</name>
</gene>
<dbReference type="InterPro" id="IPR004307">
    <property type="entry name" value="TspO_MBR"/>
</dbReference>
<dbReference type="EMBL" id="JBHSDC010000024">
    <property type="protein sequence ID" value="MFC4232685.1"/>
    <property type="molecule type" value="Genomic_DNA"/>
</dbReference>
<evidence type="ECO:0000256" key="4">
    <source>
        <dbReference type="ARBA" id="ARBA00022989"/>
    </source>
</evidence>
<evidence type="ECO:0000256" key="6">
    <source>
        <dbReference type="SAM" id="Phobius"/>
    </source>
</evidence>